<dbReference type="Pfam" id="PF04427">
    <property type="entry name" value="Brix"/>
    <property type="match status" value="1"/>
</dbReference>
<dbReference type="SMART" id="SM00879">
    <property type="entry name" value="Brix"/>
    <property type="match status" value="1"/>
</dbReference>
<dbReference type="InterPro" id="IPR045112">
    <property type="entry name" value="PPAN-like"/>
</dbReference>
<dbReference type="PROSITE" id="PS50833">
    <property type="entry name" value="BRIX"/>
    <property type="match status" value="1"/>
</dbReference>
<accession>A0AAN8EGW5</accession>
<dbReference type="InterPro" id="IPR007109">
    <property type="entry name" value="Brix"/>
</dbReference>
<dbReference type="EMBL" id="JAKLMC020000007">
    <property type="protein sequence ID" value="KAK5955374.1"/>
    <property type="molecule type" value="Genomic_DNA"/>
</dbReference>
<comment type="caution">
    <text evidence="3">The sequence shown here is derived from an EMBL/GenBank/DDBJ whole genome shotgun (WGS) entry which is preliminary data.</text>
</comment>
<dbReference type="Proteomes" id="UP001316803">
    <property type="component" value="Unassembled WGS sequence"/>
</dbReference>
<keyword evidence="4" id="KW-1185">Reference proteome</keyword>
<feature type="region of interest" description="Disordered" evidence="1">
    <location>
        <begin position="361"/>
        <end position="446"/>
    </location>
</feature>
<dbReference type="GO" id="GO:0019843">
    <property type="term" value="F:rRNA binding"/>
    <property type="evidence" value="ECO:0007669"/>
    <property type="project" value="InterPro"/>
</dbReference>
<feature type="compositionally biased region" description="Basic and acidic residues" evidence="1">
    <location>
        <begin position="361"/>
        <end position="387"/>
    </location>
</feature>
<reference evidence="3 4" key="1">
    <citation type="submission" date="2022-12" db="EMBL/GenBank/DDBJ databases">
        <title>Genomic features and morphological characterization of a novel Knufia sp. strain isolated from spacecraft assembly facility.</title>
        <authorList>
            <person name="Teixeira M."/>
            <person name="Chander A.M."/>
            <person name="Stajich J.E."/>
            <person name="Venkateswaran K."/>
        </authorList>
    </citation>
    <scope>NUCLEOTIDE SEQUENCE [LARGE SCALE GENOMIC DNA]</scope>
    <source>
        <strain evidence="3 4">FJI-L2-BK-P2</strain>
    </source>
</reference>
<evidence type="ECO:0000256" key="1">
    <source>
        <dbReference type="SAM" id="MobiDB-lite"/>
    </source>
</evidence>
<name>A0AAN8EGW5_9EURO</name>
<evidence type="ECO:0000259" key="2">
    <source>
        <dbReference type="PROSITE" id="PS50833"/>
    </source>
</evidence>
<feature type="domain" description="Brix" evidence="2">
    <location>
        <begin position="34"/>
        <end position="345"/>
    </location>
</feature>
<feature type="region of interest" description="Disordered" evidence="1">
    <location>
        <begin position="1"/>
        <end position="29"/>
    </location>
</feature>
<feature type="region of interest" description="Disordered" evidence="1">
    <location>
        <begin position="231"/>
        <end position="250"/>
    </location>
</feature>
<feature type="compositionally biased region" description="Acidic residues" evidence="1">
    <location>
        <begin position="408"/>
        <end position="446"/>
    </location>
</feature>
<dbReference type="AlphaFoldDB" id="A0AAN8EGW5"/>
<sequence>MAKARKKKRSQPGGANGMVSGKPGTSNRLNVPQSMVIRMGAGDIGTSVSQLAADFREVVQPHTAARLKERKSNKLRDYTTMAGPLGVTHFFLFSRSENGNVHLRFALHPRGPTLQFRVDDYVLAKDIQHIQKRSRAGWQEAFASPPLLVQHGMMSSEDYLADKPKEKQLESLTQTMFNAMFPVITPATTKLEKIKRILLLKRERQEDGTFVINLRHYAITQRRTGMSRRIKRLDPQEQKRRERKGAALPNLGQLEDAADYVLNPEDGGYTSASETELDTDNEVEVVQTTTRKVLSKKDMEKLRSGDNKDQPTKTRSNVEKRAIKLVELGPRMRLRLVKVEEGLSEGRVMWNEFITKSKTEEKELDQKWSEKRKLREERRQQQKENVEKKKKTKDQTKSNTAENGEVQVSDDESLDTDEVEDMLDDEMHDDLEAEDADEIEEDEMEE</sequence>
<evidence type="ECO:0000313" key="4">
    <source>
        <dbReference type="Proteomes" id="UP001316803"/>
    </source>
</evidence>
<protein>
    <submittedName>
        <fullName evidence="3">rRNA-binding ribosome biosynthesis protein</fullName>
    </submittedName>
</protein>
<gene>
    <name evidence="3" type="primary">SSF1</name>
    <name evidence="3" type="ORF">OHC33_004057</name>
</gene>
<dbReference type="GO" id="GO:0000027">
    <property type="term" value="P:ribosomal large subunit assembly"/>
    <property type="evidence" value="ECO:0007669"/>
    <property type="project" value="TreeGrafter"/>
</dbReference>
<dbReference type="GO" id="GO:0006364">
    <property type="term" value="P:rRNA processing"/>
    <property type="evidence" value="ECO:0007669"/>
    <property type="project" value="InterPro"/>
</dbReference>
<dbReference type="PANTHER" id="PTHR12661:SF5">
    <property type="entry name" value="SUPPRESSOR OF SWI4 1 HOMOLOG"/>
    <property type="match status" value="1"/>
</dbReference>
<dbReference type="PANTHER" id="PTHR12661">
    <property type="entry name" value="PETER PAN-RELATED"/>
    <property type="match status" value="1"/>
</dbReference>
<organism evidence="3 4">
    <name type="scientific">Knufia fluminis</name>
    <dbReference type="NCBI Taxonomy" id="191047"/>
    <lineage>
        <taxon>Eukaryota</taxon>
        <taxon>Fungi</taxon>
        <taxon>Dikarya</taxon>
        <taxon>Ascomycota</taxon>
        <taxon>Pezizomycotina</taxon>
        <taxon>Eurotiomycetes</taxon>
        <taxon>Chaetothyriomycetidae</taxon>
        <taxon>Chaetothyriales</taxon>
        <taxon>Trichomeriaceae</taxon>
        <taxon>Knufia</taxon>
    </lineage>
</organism>
<feature type="compositionally biased region" description="Basic residues" evidence="1">
    <location>
        <begin position="1"/>
        <end position="10"/>
    </location>
</feature>
<evidence type="ECO:0000313" key="3">
    <source>
        <dbReference type="EMBL" id="KAK5955374.1"/>
    </source>
</evidence>
<feature type="compositionally biased region" description="Basic and acidic residues" evidence="1">
    <location>
        <begin position="295"/>
        <end position="318"/>
    </location>
</feature>
<proteinExistence type="predicted"/>
<dbReference type="GO" id="GO:0030687">
    <property type="term" value="C:preribosome, large subunit precursor"/>
    <property type="evidence" value="ECO:0007669"/>
    <property type="project" value="TreeGrafter"/>
</dbReference>
<feature type="region of interest" description="Disordered" evidence="1">
    <location>
        <begin position="294"/>
        <end position="318"/>
    </location>
</feature>